<feature type="region of interest" description="Disordered" evidence="2">
    <location>
        <begin position="229"/>
        <end position="272"/>
    </location>
</feature>
<dbReference type="Proteomes" id="UP000504634">
    <property type="component" value="Unplaced"/>
</dbReference>
<feature type="region of interest" description="Disordered" evidence="2">
    <location>
        <begin position="1"/>
        <end position="52"/>
    </location>
</feature>
<evidence type="ECO:0000313" key="3">
    <source>
        <dbReference type="Proteomes" id="UP000504634"/>
    </source>
</evidence>
<feature type="region of interest" description="Disordered" evidence="2">
    <location>
        <begin position="483"/>
        <end position="697"/>
    </location>
</feature>
<evidence type="ECO:0000313" key="6">
    <source>
        <dbReference type="RefSeq" id="XP_030378211.1"/>
    </source>
</evidence>
<organism evidence="3 5">
    <name type="scientific">Drosophila lebanonensis</name>
    <name type="common">Fruit fly</name>
    <name type="synonym">Scaptodrosophila lebanonensis</name>
    <dbReference type="NCBI Taxonomy" id="7225"/>
    <lineage>
        <taxon>Eukaryota</taxon>
        <taxon>Metazoa</taxon>
        <taxon>Ecdysozoa</taxon>
        <taxon>Arthropoda</taxon>
        <taxon>Hexapoda</taxon>
        <taxon>Insecta</taxon>
        <taxon>Pterygota</taxon>
        <taxon>Neoptera</taxon>
        <taxon>Endopterygota</taxon>
        <taxon>Diptera</taxon>
        <taxon>Brachycera</taxon>
        <taxon>Muscomorpha</taxon>
        <taxon>Ephydroidea</taxon>
        <taxon>Drosophilidae</taxon>
        <taxon>Scaptodrosophila</taxon>
    </lineage>
</organism>
<name>A0A6J2TRR7_DROLE</name>
<keyword evidence="1" id="KW-0175">Coiled coil</keyword>
<accession>A0A6J2TRR7</accession>
<dbReference type="RefSeq" id="XP_030378209.1">
    <property type="nucleotide sequence ID" value="XM_030522349.1"/>
</dbReference>
<dbReference type="RefSeq" id="XP_030378210.1">
    <property type="nucleotide sequence ID" value="XM_030522350.1"/>
</dbReference>
<sequence>MADPEKFEEMSGLLTPTTTPTSTPTPTPEVVPPKEDEQARKNREQEEKDLDAEVEEALRAVDIVLGDKLYWGPRRPGESREVYEKRVKALLDLNLKLETILVRDRNKGKSMKDRVREAIIAEKRRLEMKCKESPDTKTELKSESQPEANAGPKPMAVSPEPEVAAVLLPKLENMEEEQQEQPEVQIKVEQSPENLSPHGQKRKIDVKIEEIALEQLKKEPENNMQLVPFKRPRHRSTSPSSISHYSGDLSRKFSRRYSPGGSLRSLTRRRSLSPQIYSRSPQCHFRRVSDSESPNRVSVKYRLGYRPCESVYQNQPPQPRGYQRYPRRQRFANNYQLVRPIPMMPRPMEPPVFFPPPRHPFCPYPGYPSMQQDLALEVMNAGFIGFPPTWMPAMSPQQLVAPLHLMQAMPPCPLSPGVTQEVAPDSEDEYEADIEKVRKLRKEARCKELINQLNAEKARYAANQERIARLIASGKLPADVLKEPKADRQSEQPAQSQPSAQPLESTLESQQPKQPQQPKQSQLSQSRSESAERAEKFIEKMRAKEVQKHGEAATNGGGVFRSRSQSCEKSNSHDHFKSRHAHHGYSRDHAHGNLQYNHGRGNGPHGHNHGQGGQFGNSPGQRGRNYRSRSPAFRRLDSQRDYSNNNQMENRRFNRNYRFDFNNNGYNNRFNNNNNNSNTGYNNGFSNQYNNNNNNRFNEDNRNYNRNYNRFSNNNRAQHYENPNRNGQYFENRINNAPYNNNHRNNNNNPSRFAYKQREEISHRNWYRDDEGNYVIRNQQKGERKNR</sequence>
<feature type="compositionally biased region" description="Low complexity" evidence="2">
    <location>
        <begin position="491"/>
        <end position="528"/>
    </location>
</feature>
<proteinExistence type="predicted"/>
<dbReference type="GeneID" id="115626851"/>
<reference evidence="4 5" key="1">
    <citation type="submission" date="2025-04" db="UniProtKB">
        <authorList>
            <consortium name="RefSeq"/>
        </authorList>
    </citation>
    <scope>IDENTIFICATION</scope>
    <source>
        <strain evidence="4 5">11010-0011.00</strain>
        <tissue evidence="4 5">Whole body</tissue>
    </source>
</reference>
<gene>
    <name evidence="4 5 6" type="primary">LOC115626851</name>
</gene>
<evidence type="ECO:0000313" key="4">
    <source>
        <dbReference type="RefSeq" id="XP_030378209.1"/>
    </source>
</evidence>
<keyword evidence="3" id="KW-1185">Reference proteome</keyword>
<feature type="compositionally biased region" description="Basic and acidic residues" evidence="2">
    <location>
        <begin position="130"/>
        <end position="144"/>
    </location>
</feature>
<evidence type="ECO:0000256" key="1">
    <source>
        <dbReference type="SAM" id="Coils"/>
    </source>
</evidence>
<protein>
    <submittedName>
        <fullName evidence="4 5">Uncharacterized protein LOC115626851</fullName>
    </submittedName>
</protein>
<dbReference type="AlphaFoldDB" id="A0A6J2TRR7"/>
<feature type="compositionally biased region" description="Basic and acidic residues" evidence="2">
    <location>
        <begin position="32"/>
        <end position="46"/>
    </location>
</feature>
<feature type="compositionally biased region" description="Basic and acidic residues" evidence="2">
    <location>
        <begin position="529"/>
        <end position="551"/>
    </location>
</feature>
<evidence type="ECO:0000313" key="5">
    <source>
        <dbReference type="RefSeq" id="XP_030378210.1"/>
    </source>
</evidence>
<feature type="compositionally biased region" description="Low complexity" evidence="2">
    <location>
        <begin position="659"/>
        <end position="696"/>
    </location>
</feature>
<evidence type="ECO:0000256" key="2">
    <source>
        <dbReference type="SAM" id="MobiDB-lite"/>
    </source>
</evidence>
<feature type="compositionally biased region" description="Gly residues" evidence="2">
    <location>
        <begin position="600"/>
        <end position="615"/>
    </location>
</feature>
<feature type="region of interest" description="Disordered" evidence="2">
    <location>
        <begin position="175"/>
        <end position="202"/>
    </location>
</feature>
<dbReference type="RefSeq" id="XP_030378211.1">
    <property type="nucleotide sequence ID" value="XM_030522351.1"/>
</dbReference>
<feature type="coiled-coil region" evidence="1">
    <location>
        <begin position="427"/>
        <end position="466"/>
    </location>
</feature>
<feature type="region of interest" description="Disordered" evidence="2">
    <location>
        <begin position="130"/>
        <end position="158"/>
    </location>
</feature>